<keyword evidence="15" id="KW-1133">Transmembrane helix</keyword>
<name>A0A840QQH9_9BACI</name>
<comment type="catalytic activity">
    <reaction evidence="12">
        <text>Preferential cleavage: (Ac)2-L-Lys-D-Ala-|-D-Ala. Also transpeptidation of peptidyl-alanyl moieties that are N-acyl substituents of D-alanine.</text>
        <dbReference type="EC" id="3.4.16.4"/>
    </reaction>
</comment>
<feature type="compositionally biased region" description="Acidic residues" evidence="14">
    <location>
        <begin position="844"/>
        <end position="884"/>
    </location>
</feature>
<dbReference type="RefSeq" id="WP_184664040.1">
    <property type="nucleotide sequence ID" value="NZ_JACHHB010000007.1"/>
</dbReference>
<keyword evidence="10" id="KW-0511">Multifunctional enzyme</keyword>
<dbReference type="EC" id="2.4.1.-" evidence="18"/>
<evidence type="ECO:0000256" key="14">
    <source>
        <dbReference type="SAM" id="MobiDB-lite"/>
    </source>
</evidence>
<keyword evidence="15" id="KW-0472">Membrane</keyword>
<dbReference type="GO" id="GO:0030288">
    <property type="term" value="C:outer membrane-bounded periplasmic space"/>
    <property type="evidence" value="ECO:0007669"/>
    <property type="project" value="TreeGrafter"/>
</dbReference>
<dbReference type="SUPFAM" id="SSF56601">
    <property type="entry name" value="beta-lactamase/transpeptidase-like"/>
    <property type="match status" value="1"/>
</dbReference>
<evidence type="ECO:0000259" key="17">
    <source>
        <dbReference type="Pfam" id="PF00912"/>
    </source>
</evidence>
<dbReference type="AlphaFoldDB" id="A0A840QQH9"/>
<feature type="compositionally biased region" description="Acidic residues" evidence="14">
    <location>
        <begin position="810"/>
        <end position="819"/>
    </location>
</feature>
<evidence type="ECO:0000256" key="5">
    <source>
        <dbReference type="ARBA" id="ARBA00022676"/>
    </source>
</evidence>
<evidence type="ECO:0000256" key="8">
    <source>
        <dbReference type="ARBA" id="ARBA00022960"/>
    </source>
</evidence>
<dbReference type="NCBIfam" id="TIGR02074">
    <property type="entry name" value="PBP_1a_fam"/>
    <property type="match status" value="1"/>
</dbReference>
<gene>
    <name evidence="18" type="ORF">HNQ41_001780</name>
</gene>
<comment type="similarity">
    <text evidence="2">In the N-terminal section; belongs to the glycosyltransferase 51 family.</text>
</comment>
<evidence type="ECO:0000256" key="2">
    <source>
        <dbReference type="ARBA" id="ARBA00007739"/>
    </source>
</evidence>
<evidence type="ECO:0000313" key="18">
    <source>
        <dbReference type="EMBL" id="MBB5173591.1"/>
    </source>
</evidence>
<keyword evidence="7 18" id="KW-0378">Hydrolase</keyword>
<dbReference type="InterPro" id="IPR012338">
    <property type="entry name" value="Beta-lactam/transpept-like"/>
</dbReference>
<dbReference type="Proteomes" id="UP000551878">
    <property type="component" value="Unassembled WGS sequence"/>
</dbReference>
<keyword evidence="3" id="KW-0121">Carboxypeptidase</keyword>
<feature type="region of interest" description="Disordered" evidence="14">
    <location>
        <begin position="1"/>
        <end position="26"/>
    </location>
</feature>
<evidence type="ECO:0000256" key="12">
    <source>
        <dbReference type="ARBA" id="ARBA00034000"/>
    </source>
</evidence>
<evidence type="ECO:0000256" key="9">
    <source>
        <dbReference type="ARBA" id="ARBA00022984"/>
    </source>
</evidence>
<dbReference type="FunFam" id="1.10.3810.10:FF:000001">
    <property type="entry name" value="Penicillin-binding protein 1A"/>
    <property type="match status" value="1"/>
</dbReference>
<keyword evidence="9" id="KW-0573">Peptidoglycan synthesis</keyword>
<dbReference type="InterPro" id="IPR023346">
    <property type="entry name" value="Lysozyme-like_dom_sf"/>
</dbReference>
<feature type="region of interest" description="Disordered" evidence="14">
    <location>
        <begin position="810"/>
        <end position="884"/>
    </location>
</feature>
<dbReference type="GO" id="GO:0008360">
    <property type="term" value="P:regulation of cell shape"/>
    <property type="evidence" value="ECO:0007669"/>
    <property type="project" value="UniProtKB-KW"/>
</dbReference>
<evidence type="ECO:0000256" key="15">
    <source>
        <dbReference type="SAM" id="Phobius"/>
    </source>
</evidence>
<dbReference type="InterPro" id="IPR036950">
    <property type="entry name" value="PBP_transglycosylase"/>
</dbReference>
<dbReference type="GO" id="GO:0008658">
    <property type="term" value="F:penicillin binding"/>
    <property type="evidence" value="ECO:0007669"/>
    <property type="project" value="InterPro"/>
</dbReference>
<evidence type="ECO:0000259" key="16">
    <source>
        <dbReference type="Pfam" id="PF00905"/>
    </source>
</evidence>
<sequence length="884" mass="98974">MSDDIRSRQQRKKQQREQATNKKNKKGNHSLLKKIIKYMAIALGALSVAGAIVLFSIILSAPDLDEESLTLAQNPEIYDRNDELISTLNTAENRRSANIDEVPELVQDAFVVTEDIRFYDHFGLDMRRIGGAIVSNVTGGFGSEGASTITQQVVRNLFLSADKTMTRKIQEQYLAVRLEQQYSKEQILEMYLNAIYFSDGRYGIVEAADYYFNKTLDELEIEDAALLAGMPQRPNAYNPMKNPDLAEQRRNTVISLMANHERISEEEAEQARNVLVEDQIHEGERETSDYQAFIDEVLDEVEALEEVDAQDIYSGGLEIYTTMDRDVQSHVEYLMQSGEVIQFPDDEYQAGITLMDTNSGAIRALGGHRETAKGARSWNWATSPKRQPGSTIKPVLDYGPAIDELQWSTFYQITDEPFQFPSGHEVRNFDRQYRGDVSMREALRDSLNVPAAKTFQEVGATNAQAFAERLGIPFDQAATPSYSLGGFSTGFSSRELAGAYAAFGNEGVYNEPYTVRKVVLQDGTEIDMQPEPEVAMNDYTAFMITDMLKTVVTSGTGTRANVSGVPIAGKTGSTNFSDEERNQYGITSGIRDSWFAGYSTDLTAAVWTGYNSLDEGYIQYDGHQQHIARDLFREAMTFAHQGLETSNFTRPDSVTRVAVERSTGKLPSEFTPESEIVHEYFVRGTEPTEVSDEFESLNPVSDLEAVYDEEIHEVIISWDYDEEFIDQVSFMVEARRDDKDEFDLLDITSSTSFGITNPELGDVYEIQITAISNEDEDLQSDASTTSVTIPEADELDEENMDEDLLDEFFDDLFGDDDDNQGNGPPANRPGNGHGNGNGNGHDQDPEDVDEQEDSDDDTENEEGLDDDETDEEDDSNEDDILNLT</sequence>
<feature type="domain" description="Glycosyl transferase family 51" evidence="17">
    <location>
        <begin position="83"/>
        <end position="257"/>
    </location>
</feature>
<dbReference type="GO" id="GO:0071555">
    <property type="term" value="P:cell wall organization"/>
    <property type="evidence" value="ECO:0007669"/>
    <property type="project" value="UniProtKB-KW"/>
</dbReference>
<dbReference type="GO" id="GO:0006508">
    <property type="term" value="P:proteolysis"/>
    <property type="evidence" value="ECO:0007669"/>
    <property type="project" value="UniProtKB-KW"/>
</dbReference>
<protein>
    <submittedName>
        <fullName evidence="18">Penicillin-binding protein 1A</fullName>
        <ecNumber evidence="18">2.4.1.-</ecNumber>
        <ecNumber evidence="18">3.4.-.-</ecNumber>
    </submittedName>
</protein>
<dbReference type="EMBL" id="JACHHB010000007">
    <property type="protein sequence ID" value="MBB5173591.1"/>
    <property type="molecule type" value="Genomic_DNA"/>
</dbReference>
<dbReference type="PANTHER" id="PTHR32282:SF29">
    <property type="entry name" value="PENICILLIN-BINDING PROTEIN 1A"/>
    <property type="match status" value="1"/>
</dbReference>
<dbReference type="InterPro" id="IPR036116">
    <property type="entry name" value="FN3_sf"/>
</dbReference>
<evidence type="ECO:0000256" key="6">
    <source>
        <dbReference type="ARBA" id="ARBA00022679"/>
    </source>
</evidence>
<evidence type="ECO:0000256" key="1">
    <source>
        <dbReference type="ARBA" id="ARBA00007090"/>
    </source>
</evidence>
<feature type="domain" description="Penicillin-binding protein transpeptidase" evidence="16">
    <location>
        <begin position="351"/>
        <end position="636"/>
    </location>
</feature>
<dbReference type="Gene3D" id="1.10.3810.10">
    <property type="entry name" value="Biosynthetic peptidoglycan transglycosylase-like"/>
    <property type="match status" value="1"/>
</dbReference>
<evidence type="ECO:0000256" key="7">
    <source>
        <dbReference type="ARBA" id="ARBA00022801"/>
    </source>
</evidence>
<feature type="transmembrane region" description="Helical" evidence="15">
    <location>
        <begin position="35"/>
        <end position="59"/>
    </location>
</feature>
<comment type="similarity">
    <text evidence="1">In the C-terminal section; belongs to the transpeptidase family.</text>
</comment>
<dbReference type="EC" id="3.4.-.-" evidence="18"/>
<dbReference type="InterPro" id="IPR050396">
    <property type="entry name" value="Glycosyltr_51/Transpeptidase"/>
</dbReference>
<dbReference type="GO" id="GO:0009002">
    <property type="term" value="F:serine-type D-Ala-D-Ala carboxypeptidase activity"/>
    <property type="evidence" value="ECO:0007669"/>
    <property type="project" value="UniProtKB-EC"/>
</dbReference>
<dbReference type="PANTHER" id="PTHR32282">
    <property type="entry name" value="BINDING PROTEIN TRANSPEPTIDASE, PUTATIVE-RELATED"/>
    <property type="match status" value="1"/>
</dbReference>
<evidence type="ECO:0000256" key="3">
    <source>
        <dbReference type="ARBA" id="ARBA00022645"/>
    </source>
</evidence>
<keyword evidence="19" id="KW-1185">Reference proteome</keyword>
<keyword evidence="8" id="KW-0133">Cell shape</keyword>
<reference evidence="18 19" key="1">
    <citation type="submission" date="2020-08" db="EMBL/GenBank/DDBJ databases">
        <title>Genomic Encyclopedia of Type Strains, Phase IV (KMG-IV): sequencing the most valuable type-strain genomes for metagenomic binning, comparative biology and taxonomic classification.</title>
        <authorList>
            <person name="Goeker M."/>
        </authorList>
    </citation>
    <scope>NUCLEOTIDE SEQUENCE [LARGE SCALE GENOMIC DNA]</scope>
    <source>
        <strain evidence="18 19">DSM 24696</strain>
    </source>
</reference>
<comment type="caution">
    <text evidence="18">The sequence shown here is derived from an EMBL/GenBank/DDBJ whole genome shotgun (WGS) entry which is preliminary data.</text>
</comment>
<dbReference type="Pfam" id="PF00912">
    <property type="entry name" value="Transgly"/>
    <property type="match status" value="1"/>
</dbReference>
<comment type="catalytic activity">
    <reaction evidence="13">
        <text>[GlcNAc-(1-&gt;4)-Mur2Ac(oyl-L-Ala-gamma-D-Glu-L-Lys-D-Ala-D-Ala)](n)-di-trans,octa-cis-undecaprenyl diphosphate + beta-D-GlcNAc-(1-&gt;4)-Mur2Ac(oyl-L-Ala-gamma-D-Glu-L-Lys-D-Ala-D-Ala)-di-trans,octa-cis-undecaprenyl diphosphate = [GlcNAc-(1-&gt;4)-Mur2Ac(oyl-L-Ala-gamma-D-Glu-L-Lys-D-Ala-D-Ala)](n+1)-di-trans,octa-cis-undecaprenyl diphosphate + di-trans,octa-cis-undecaprenyl diphosphate + H(+)</text>
        <dbReference type="Rhea" id="RHEA:23708"/>
        <dbReference type="Rhea" id="RHEA-COMP:9602"/>
        <dbReference type="Rhea" id="RHEA-COMP:9603"/>
        <dbReference type="ChEBI" id="CHEBI:15378"/>
        <dbReference type="ChEBI" id="CHEBI:58405"/>
        <dbReference type="ChEBI" id="CHEBI:60033"/>
        <dbReference type="ChEBI" id="CHEBI:78435"/>
        <dbReference type="EC" id="2.4.99.28"/>
    </reaction>
</comment>
<proteinExistence type="inferred from homology"/>
<feature type="compositionally biased region" description="Low complexity" evidence="14">
    <location>
        <begin position="820"/>
        <end position="830"/>
    </location>
</feature>
<dbReference type="InterPro" id="IPR001264">
    <property type="entry name" value="Glyco_trans_51"/>
</dbReference>
<dbReference type="Pfam" id="PF00905">
    <property type="entry name" value="Transpeptidase"/>
    <property type="match status" value="1"/>
</dbReference>
<evidence type="ECO:0000256" key="4">
    <source>
        <dbReference type="ARBA" id="ARBA00022670"/>
    </source>
</evidence>
<dbReference type="Gene3D" id="3.40.710.10">
    <property type="entry name" value="DD-peptidase/beta-lactamase superfamily"/>
    <property type="match status" value="1"/>
</dbReference>
<keyword evidence="15" id="KW-0812">Transmembrane</keyword>
<evidence type="ECO:0000256" key="10">
    <source>
        <dbReference type="ARBA" id="ARBA00023268"/>
    </source>
</evidence>
<feature type="region of interest" description="Disordered" evidence="14">
    <location>
        <begin position="774"/>
        <end position="797"/>
    </location>
</feature>
<keyword evidence="5 18" id="KW-0328">Glycosyltransferase</keyword>
<organism evidence="18 19">
    <name type="scientific">Texcoconibacillus texcoconensis</name>
    <dbReference type="NCBI Taxonomy" id="1095777"/>
    <lineage>
        <taxon>Bacteria</taxon>
        <taxon>Bacillati</taxon>
        <taxon>Bacillota</taxon>
        <taxon>Bacilli</taxon>
        <taxon>Bacillales</taxon>
        <taxon>Bacillaceae</taxon>
        <taxon>Texcoconibacillus</taxon>
    </lineage>
</organism>
<keyword evidence="6 18" id="KW-0808">Transferase</keyword>
<keyword evidence="11" id="KW-0961">Cell wall biogenesis/degradation</keyword>
<dbReference type="SUPFAM" id="SSF53955">
    <property type="entry name" value="Lysozyme-like"/>
    <property type="match status" value="1"/>
</dbReference>
<keyword evidence="4" id="KW-0645">Protease</keyword>
<accession>A0A840QQH9</accession>
<dbReference type="GO" id="GO:0009252">
    <property type="term" value="P:peptidoglycan biosynthetic process"/>
    <property type="evidence" value="ECO:0007669"/>
    <property type="project" value="UniProtKB-KW"/>
</dbReference>
<evidence type="ECO:0000256" key="13">
    <source>
        <dbReference type="ARBA" id="ARBA00049902"/>
    </source>
</evidence>
<evidence type="ECO:0000313" key="19">
    <source>
        <dbReference type="Proteomes" id="UP000551878"/>
    </source>
</evidence>
<evidence type="ECO:0000256" key="11">
    <source>
        <dbReference type="ARBA" id="ARBA00023316"/>
    </source>
</evidence>
<dbReference type="InterPro" id="IPR001460">
    <property type="entry name" value="PCN-bd_Tpept"/>
</dbReference>
<dbReference type="GO" id="GO:0008955">
    <property type="term" value="F:peptidoglycan glycosyltransferase activity"/>
    <property type="evidence" value="ECO:0007669"/>
    <property type="project" value="UniProtKB-EC"/>
</dbReference>
<dbReference type="SUPFAM" id="SSF49265">
    <property type="entry name" value="Fibronectin type III"/>
    <property type="match status" value="1"/>
</dbReference>